<comment type="caution">
    <text evidence="1">The sequence shown here is derived from an EMBL/GenBank/DDBJ whole genome shotgun (WGS) entry which is preliminary data.</text>
</comment>
<keyword evidence="2" id="KW-1185">Reference proteome</keyword>
<protein>
    <submittedName>
        <fullName evidence="1">Uncharacterized protein</fullName>
    </submittedName>
</protein>
<gene>
    <name evidence="1" type="ORF">OWV82_006668</name>
</gene>
<evidence type="ECO:0000313" key="2">
    <source>
        <dbReference type="Proteomes" id="UP001164539"/>
    </source>
</evidence>
<proteinExistence type="predicted"/>
<accession>A0ACC1YIM9</accession>
<dbReference type="Proteomes" id="UP001164539">
    <property type="component" value="Chromosome 3"/>
</dbReference>
<dbReference type="EMBL" id="CM051396">
    <property type="protein sequence ID" value="KAJ4723282.1"/>
    <property type="molecule type" value="Genomic_DNA"/>
</dbReference>
<evidence type="ECO:0000313" key="1">
    <source>
        <dbReference type="EMBL" id="KAJ4723282.1"/>
    </source>
</evidence>
<sequence length="196" mass="21303">MSEVPTSATASALDSVSTVQEPLVDSSLTFGILPESSALQNSSIQLATSSTEASQALPQSFNYSTSQSYAEIDRMLKEVEALSGVILPAGTTTYLLECFDKLRVAPSKDMIQLFVDGFRFAQTTSLYPELEAAVSSLHDINNQLSNCVEGMNESARNMKDIIDVMKNEIHNTITEKFNILKAEFDAMIAKSTTEGI</sequence>
<reference evidence="1 2" key="1">
    <citation type="journal article" date="2023" name="Science">
        <title>Complex scaffold remodeling in plant triterpene biosynthesis.</title>
        <authorList>
            <person name="De La Pena R."/>
            <person name="Hodgson H."/>
            <person name="Liu J.C."/>
            <person name="Stephenson M.J."/>
            <person name="Martin A.C."/>
            <person name="Owen C."/>
            <person name="Harkess A."/>
            <person name="Leebens-Mack J."/>
            <person name="Jimenez L.E."/>
            <person name="Osbourn A."/>
            <person name="Sattely E.S."/>
        </authorList>
    </citation>
    <scope>NUCLEOTIDE SEQUENCE [LARGE SCALE GENOMIC DNA]</scope>
    <source>
        <strain evidence="2">cv. JPN11</strain>
        <tissue evidence="1">Leaf</tissue>
    </source>
</reference>
<organism evidence="1 2">
    <name type="scientific">Melia azedarach</name>
    <name type="common">Chinaberry tree</name>
    <dbReference type="NCBI Taxonomy" id="155640"/>
    <lineage>
        <taxon>Eukaryota</taxon>
        <taxon>Viridiplantae</taxon>
        <taxon>Streptophyta</taxon>
        <taxon>Embryophyta</taxon>
        <taxon>Tracheophyta</taxon>
        <taxon>Spermatophyta</taxon>
        <taxon>Magnoliopsida</taxon>
        <taxon>eudicotyledons</taxon>
        <taxon>Gunneridae</taxon>
        <taxon>Pentapetalae</taxon>
        <taxon>rosids</taxon>
        <taxon>malvids</taxon>
        <taxon>Sapindales</taxon>
        <taxon>Meliaceae</taxon>
        <taxon>Melia</taxon>
    </lineage>
</organism>
<name>A0ACC1YIM9_MELAZ</name>